<evidence type="ECO:0008006" key="3">
    <source>
        <dbReference type="Google" id="ProtNLM"/>
    </source>
</evidence>
<name>A0ABP8US62_9ACTN</name>
<dbReference type="Gene3D" id="3.40.1760.10">
    <property type="entry name" value="YfbM-like super family"/>
    <property type="match status" value="1"/>
</dbReference>
<accession>A0ABP8US62</accession>
<keyword evidence="2" id="KW-1185">Reference proteome</keyword>
<dbReference type="EMBL" id="BAABHK010000021">
    <property type="protein sequence ID" value="GAA4638029.1"/>
    <property type="molecule type" value="Genomic_DNA"/>
</dbReference>
<dbReference type="Proteomes" id="UP001501442">
    <property type="component" value="Unassembled WGS sequence"/>
</dbReference>
<proteinExistence type="predicted"/>
<dbReference type="InterPro" id="IPR035944">
    <property type="entry name" value="YfbM-like_sf"/>
</dbReference>
<comment type="caution">
    <text evidence="1">The sequence shown here is derived from an EMBL/GenBank/DDBJ whole genome shotgun (WGS) entry which is preliminary data.</text>
</comment>
<organism evidence="1 2">
    <name type="scientific">Actinoallomurus vinaceus</name>
    <dbReference type="NCBI Taxonomy" id="1080074"/>
    <lineage>
        <taxon>Bacteria</taxon>
        <taxon>Bacillati</taxon>
        <taxon>Actinomycetota</taxon>
        <taxon>Actinomycetes</taxon>
        <taxon>Streptosporangiales</taxon>
        <taxon>Thermomonosporaceae</taxon>
        <taxon>Actinoallomurus</taxon>
    </lineage>
</organism>
<evidence type="ECO:0000313" key="2">
    <source>
        <dbReference type="Proteomes" id="UP001501442"/>
    </source>
</evidence>
<dbReference type="RefSeq" id="WP_345441303.1">
    <property type="nucleotide sequence ID" value="NZ_BAABHK010000021.1"/>
</dbReference>
<protein>
    <recommendedName>
        <fullName evidence="3">DUF1877 family protein</fullName>
    </recommendedName>
</protein>
<evidence type="ECO:0000313" key="1">
    <source>
        <dbReference type="EMBL" id="GAA4638029.1"/>
    </source>
</evidence>
<gene>
    <name evidence="1" type="ORF">GCM10023196_094190</name>
</gene>
<reference evidence="2" key="1">
    <citation type="journal article" date="2019" name="Int. J. Syst. Evol. Microbiol.">
        <title>The Global Catalogue of Microorganisms (GCM) 10K type strain sequencing project: providing services to taxonomists for standard genome sequencing and annotation.</title>
        <authorList>
            <consortium name="The Broad Institute Genomics Platform"/>
            <consortium name="The Broad Institute Genome Sequencing Center for Infectious Disease"/>
            <person name="Wu L."/>
            <person name="Ma J."/>
        </authorList>
    </citation>
    <scope>NUCLEOTIDE SEQUENCE [LARGE SCALE GENOMIC DNA]</scope>
    <source>
        <strain evidence="2">JCM 17939</strain>
    </source>
</reference>
<sequence>MAVTQQFARISGTELDACRASVETLDLLCSFDLRPPSDHLDLDWAPEGLLRSSEIAGVDARVAAALRRSLDGDGEVNPAYRHQPDTIWGHPVTALAPYAVADVSALLGELEPQAVLAALPADPGEARTRIGRSVESLPGHPRGYLEPHFAALLAFYRDAAAQGLAVVLWRD</sequence>